<feature type="domain" description="Response regulatory" evidence="12">
    <location>
        <begin position="1267"/>
        <end position="1384"/>
    </location>
</feature>
<feature type="region of interest" description="Disordered" evidence="10">
    <location>
        <begin position="290"/>
        <end position="371"/>
    </location>
</feature>
<dbReference type="CDD" id="cd16916">
    <property type="entry name" value="HATPase_CheA-like"/>
    <property type="match status" value="1"/>
</dbReference>
<dbReference type="Gene3D" id="1.10.287.560">
    <property type="entry name" value="Histidine kinase CheA-like, homodimeric domain"/>
    <property type="match status" value="1"/>
</dbReference>
<dbReference type="Pfam" id="PF02895">
    <property type="entry name" value="H-kinase_dim"/>
    <property type="match status" value="1"/>
</dbReference>
<dbReference type="InterPro" id="IPR004105">
    <property type="entry name" value="CheA-like_dim"/>
</dbReference>
<comment type="caution">
    <text evidence="15">The sequence shown here is derived from an EMBL/GenBank/DDBJ whole genome shotgun (WGS) entry which is preliminary data.</text>
</comment>
<dbReference type="InterPro" id="IPR036641">
    <property type="entry name" value="HPT_dom_sf"/>
</dbReference>
<dbReference type="Proteomes" id="UP000640725">
    <property type="component" value="Unassembled WGS sequence"/>
</dbReference>
<dbReference type="SUPFAM" id="SSF52172">
    <property type="entry name" value="CheY-like"/>
    <property type="match status" value="1"/>
</dbReference>
<feature type="compositionally biased region" description="Basic and acidic residues" evidence="10">
    <location>
        <begin position="417"/>
        <end position="435"/>
    </location>
</feature>
<dbReference type="SUPFAM" id="SSF47226">
    <property type="entry name" value="Histidine-containing phosphotransfer domain, HPT domain"/>
    <property type="match status" value="1"/>
</dbReference>
<evidence type="ECO:0000256" key="4">
    <source>
        <dbReference type="ARBA" id="ARBA00022679"/>
    </source>
</evidence>
<dbReference type="InterPro" id="IPR004358">
    <property type="entry name" value="Sig_transdc_His_kin-like_C"/>
</dbReference>
<dbReference type="EC" id="2.7.13.3" evidence="2"/>
<keyword evidence="4" id="KW-0808">Transferase</keyword>
<dbReference type="InterPro" id="IPR002545">
    <property type="entry name" value="CheW-lke_dom"/>
</dbReference>
<dbReference type="PANTHER" id="PTHR43395">
    <property type="entry name" value="SENSOR HISTIDINE KINASE CHEA"/>
    <property type="match status" value="1"/>
</dbReference>
<dbReference type="PROSITE" id="PS50851">
    <property type="entry name" value="CHEW"/>
    <property type="match status" value="1"/>
</dbReference>
<evidence type="ECO:0000256" key="3">
    <source>
        <dbReference type="ARBA" id="ARBA00022553"/>
    </source>
</evidence>
<feature type="domain" description="Histidine kinase" evidence="11">
    <location>
        <begin position="955"/>
        <end position="1093"/>
    </location>
</feature>
<dbReference type="InterPro" id="IPR003594">
    <property type="entry name" value="HATPase_dom"/>
</dbReference>
<dbReference type="CDD" id="cd00088">
    <property type="entry name" value="HPT"/>
    <property type="match status" value="1"/>
</dbReference>
<dbReference type="Gene3D" id="2.30.30.40">
    <property type="entry name" value="SH3 Domains"/>
    <property type="match status" value="1"/>
</dbReference>
<evidence type="ECO:0000256" key="1">
    <source>
        <dbReference type="ARBA" id="ARBA00000085"/>
    </source>
</evidence>
<reference evidence="15 16" key="1">
    <citation type="submission" date="2020-10" db="EMBL/GenBank/DDBJ databases">
        <authorList>
            <person name="Castelo-Branco R."/>
            <person name="Eusebio N."/>
            <person name="Adriana R."/>
            <person name="Vieira A."/>
            <person name="Brugerolle De Fraissinette N."/>
            <person name="Rezende De Castro R."/>
            <person name="Schneider M.P."/>
            <person name="Vasconcelos V."/>
            <person name="Leao P.N."/>
        </authorList>
    </citation>
    <scope>NUCLEOTIDE SEQUENCE [LARGE SCALE GENOMIC DNA]</scope>
    <source>
        <strain evidence="15 16">LEGE 06226</strain>
    </source>
</reference>
<evidence type="ECO:0000313" key="16">
    <source>
        <dbReference type="Proteomes" id="UP000640725"/>
    </source>
</evidence>
<keyword evidence="16" id="KW-1185">Reference proteome</keyword>
<feature type="compositionally biased region" description="Polar residues" evidence="10">
    <location>
        <begin position="511"/>
        <end position="525"/>
    </location>
</feature>
<keyword evidence="3 8" id="KW-0597">Phosphoprotein</keyword>
<dbReference type="Gene3D" id="1.20.120.160">
    <property type="entry name" value="HPT domain"/>
    <property type="match status" value="1"/>
</dbReference>
<evidence type="ECO:0000259" key="13">
    <source>
        <dbReference type="PROSITE" id="PS50851"/>
    </source>
</evidence>
<proteinExistence type="predicted"/>
<feature type="compositionally biased region" description="Acidic residues" evidence="10">
    <location>
        <begin position="528"/>
        <end position="544"/>
    </location>
</feature>
<feature type="compositionally biased region" description="Polar residues" evidence="10">
    <location>
        <begin position="293"/>
        <end position="309"/>
    </location>
</feature>
<feature type="region of interest" description="Disordered" evidence="10">
    <location>
        <begin position="145"/>
        <end position="181"/>
    </location>
</feature>
<dbReference type="InterPro" id="IPR008207">
    <property type="entry name" value="Sig_transdc_His_kin_Hpt_dom"/>
</dbReference>
<dbReference type="SMART" id="SM00387">
    <property type="entry name" value="HATPase_c"/>
    <property type="match status" value="1"/>
</dbReference>
<dbReference type="SMART" id="SM00260">
    <property type="entry name" value="CheW"/>
    <property type="match status" value="1"/>
</dbReference>
<dbReference type="SUPFAM" id="SSF50341">
    <property type="entry name" value="CheW-like"/>
    <property type="match status" value="1"/>
</dbReference>
<evidence type="ECO:0000256" key="7">
    <source>
        <dbReference type="PROSITE-ProRule" id="PRU00110"/>
    </source>
</evidence>
<dbReference type="EMBL" id="JADEWU010000048">
    <property type="protein sequence ID" value="MBE9145139.1"/>
    <property type="molecule type" value="Genomic_DNA"/>
</dbReference>
<sequence>MQLEQQQRIMGYFIEEAKDHLNTIEQGLLNLQTTVEDPELLNEVFRAAHSVKGGAAMLGLNSIQQTAHRLEDSFKILKENRLPTQFLDQQLESLFLQVFDTLQALIDQLSGPYGLTEEAASAILQDVEPVFEALNYHIKNVVQQQGTGKRSPVETDYSTPVQTRPTSAPISKPREETGHSSAKDLVFGSDVAERLREMLQQFKQPETPQTRQVLIETCRSLARAGELFDLPSWVKFIENVEQAIANSQNTYRSLAPVVIKAIKEAQDLVLANRETEIVVTEAITRLLPKSVTPAKTPTSKKSSGQSPKSRTLGEGESKKSAAAKKSGNSKKKSPDVSTLTNPLLDTNWSDSATNASNTPTRLPNGPEITPEEYNSLRDLFEGLDEWDHGAAGETAGETPAQSGRSADPLQGDFFDLLDDKQTGLNKTEAKNKKSSQESLQRGHHPPGMSPANSGVDDDLASFFDNLSDTDMPMVETPRVKPPSSAPKVGQDKPSPSFEDFFDELLEMNPETEVSSGSAQNSTSISPDEINDLLEDAESLDELFDQFDQQAQGSSPEPKPQTAKPSSSLTVEAAPEEDWFDELLESEMGIVPEISTPSSLDDLMQFGEEQAATIEDSVEVLSPRISQNLETMETDQGRSLPAPNLELPDDDFTSLDALLNEEGAQANQTVEEDIFLNLDQLLQSPDAVETRHDRSVPSIPKSSDSGRTPVSKVSSSSEDDSEFTELLQLIENGPPSSRSAAVPRGNFAKPIAEPIVKVPVKQLDNLSNLMGELVVNRNSLEQDQERMRQFLDNLLHQVSLLGDVGQRMQDFYERSLLEISLLSHRRKPFWFNETSSIHDDDSNTDLDSTELDRFTPFHTLSQEIIELIVRVRESSADIEFLVEEADQVTRELRRITTALQEGLNRARMEPFAIEADALKRPVRDISIKCGKQAELFVEGRDTLIDKMLLGKLHDPLIHLVNNAITHGIEPADVRTAAGKPAVGRITIRVFHQGNQTIIAVSDDGGGIDVNRVKNKAIQKGLITAVEAESMSNPEIYDLLFLPNFSTKDVADEYAGRGVGMDVVRTSLTDIRGTITTDSTLGRGTSFTIRLPLNMSISRALCCVSDRVRIAFPMDGVEDMIDVPREQIRVMEDGSKALEWRGTILPLRHLRELLTYHRHLGRGNVYGATAEEDMISVIVLRSSSSYLAVQVDQVLIEQEIVIKPLEGPVPKPIGIAGATVLGDGQIVAIADVLELIDLAMGRIRKDAAGKIWQMGNAVAEPQLQKSEPTVLIVDDSITVRSLLSITFEKSGYRVEEARDGKEAWEKLKSGLPCDIVFCDIEMPRMDGLELLSRMQKDPVLTNLPIAMLTSRGADRHRQMAFNLGARGYFTKPYLEEQLLEAAGRMLKGEVVGNTAVGV</sequence>
<comment type="catalytic activity">
    <reaction evidence="1">
        <text>ATP + protein L-histidine = ADP + protein N-phospho-L-histidine.</text>
        <dbReference type="EC" id="2.7.13.3"/>
    </reaction>
</comment>
<dbReference type="PROSITE" id="PS50109">
    <property type="entry name" value="HIS_KIN"/>
    <property type="match status" value="1"/>
</dbReference>
<feature type="compositionally biased region" description="Basic and acidic residues" evidence="10">
    <location>
        <begin position="172"/>
        <end position="181"/>
    </location>
</feature>
<feature type="region of interest" description="Disordered" evidence="10">
    <location>
        <begin position="389"/>
        <end position="577"/>
    </location>
</feature>
<dbReference type="Gene3D" id="3.30.565.10">
    <property type="entry name" value="Histidine kinase-like ATPase, C-terminal domain"/>
    <property type="match status" value="1"/>
</dbReference>
<name>A0ABR9UHU8_9CYAN</name>
<evidence type="ECO:0000256" key="2">
    <source>
        <dbReference type="ARBA" id="ARBA00012438"/>
    </source>
</evidence>
<dbReference type="InterPro" id="IPR005467">
    <property type="entry name" value="His_kinase_dom"/>
</dbReference>
<evidence type="ECO:0000256" key="5">
    <source>
        <dbReference type="ARBA" id="ARBA00022777"/>
    </source>
</evidence>
<dbReference type="SUPFAM" id="SSF55874">
    <property type="entry name" value="ATPase domain of HSP90 chaperone/DNA topoisomerase II/histidine kinase"/>
    <property type="match status" value="1"/>
</dbReference>
<gene>
    <name evidence="15" type="ORF">IQ236_18225</name>
</gene>
<dbReference type="SMART" id="SM00448">
    <property type="entry name" value="REC"/>
    <property type="match status" value="1"/>
</dbReference>
<keyword evidence="9" id="KW-0175">Coiled coil</keyword>
<feature type="modified residue" description="Phosphohistidine" evidence="7">
    <location>
        <position position="49"/>
    </location>
</feature>
<evidence type="ECO:0000259" key="14">
    <source>
        <dbReference type="PROSITE" id="PS50894"/>
    </source>
</evidence>
<dbReference type="PANTHER" id="PTHR43395:SF1">
    <property type="entry name" value="CHEMOTAXIS PROTEIN CHEA"/>
    <property type="match status" value="1"/>
</dbReference>
<evidence type="ECO:0000256" key="6">
    <source>
        <dbReference type="ARBA" id="ARBA00023012"/>
    </source>
</evidence>
<dbReference type="InterPro" id="IPR037006">
    <property type="entry name" value="CheA-like_homodim_sf"/>
</dbReference>
<dbReference type="Pfam" id="PF01584">
    <property type="entry name" value="CheW"/>
    <property type="match status" value="1"/>
</dbReference>
<dbReference type="SMART" id="SM00073">
    <property type="entry name" value="HPT"/>
    <property type="match status" value="1"/>
</dbReference>
<feature type="domain" description="HPt" evidence="14">
    <location>
        <begin position="2"/>
        <end position="109"/>
    </location>
</feature>
<keyword evidence="6" id="KW-0902">Two-component regulatory system</keyword>
<feature type="region of interest" description="Disordered" evidence="10">
    <location>
        <begin position="686"/>
        <end position="722"/>
    </location>
</feature>
<evidence type="ECO:0000256" key="10">
    <source>
        <dbReference type="SAM" id="MobiDB-lite"/>
    </source>
</evidence>
<evidence type="ECO:0000256" key="9">
    <source>
        <dbReference type="SAM" id="Coils"/>
    </source>
</evidence>
<accession>A0ABR9UHU8</accession>
<dbReference type="Pfam" id="PF01627">
    <property type="entry name" value="Hpt"/>
    <property type="match status" value="1"/>
</dbReference>
<protein>
    <recommendedName>
        <fullName evidence="2">histidine kinase</fullName>
        <ecNumber evidence="2">2.7.13.3</ecNumber>
    </recommendedName>
</protein>
<dbReference type="InterPro" id="IPR001789">
    <property type="entry name" value="Sig_transdc_resp-reg_receiver"/>
</dbReference>
<dbReference type="Gene3D" id="3.40.50.2300">
    <property type="match status" value="1"/>
</dbReference>
<evidence type="ECO:0000313" key="15">
    <source>
        <dbReference type="EMBL" id="MBE9145139.1"/>
    </source>
</evidence>
<dbReference type="InterPro" id="IPR051315">
    <property type="entry name" value="Bact_Chemotaxis_CheA"/>
</dbReference>
<dbReference type="Pfam" id="PF00072">
    <property type="entry name" value="Response_reg"/>
    <property type="match status" value="1"/>
</dbReference>
<dbReference type="RefSeq" id="WP_193870611.1">
    <property type="nucleotide sequence ID" value="NZ_JADEWU010000048.1"/>
</dbReference>
<evidence type="ECO:0000256" key="8">
    <source>
        <dbReference type="PROSITE-ProRule" id="PRU00169"/>
    </source>
</evidence>
<dbReference type="PROSITE" id="PS50894">
    <property type="entry name" value="HPT"/>
    <property type="match status" value="1"/>
</dbReference>
<evidence type="ECO:0000259" key="12">
    <source>
        <dbReference type="PROSITE" id="PS50110"/>
    </source>
</evidence>
<organism evidence="15 16">
    <name type="scientific">Planktothrix mougeotii LEGE 06226</name>
    <dbReference type="NCBI Taxonomy" id="1828728"/>
    <lineage>
        <taxon>Bacteria</taxon>
        <taxon>Bacillati</taxon>
        <taxon>Cyanobacteriota</taxon>
        <taxon>Cyanophyceae</taxon>
        <taxon>Oscillatoriophycideae</taxon>
        <taxon>Oscillatoriales</taxon>
        <taxon>Microcoleaceae</taxon>
        <taxon>Planktothrix</taxon>
    </lineage>
</organism>
<dbReference type="SMART" id="SM01231">
    <property type="entry name" value="H-kinase_dim"/>
    <property type="match status" value="1"/>
</dbReference>
<feature type="coiled-coil region" evidence="9">
    <location>
        <begin position="870"/>
        <end position="897"/>
    </location>
</feature>
<keyword evidence="5" id="KW-0418">Kinase</keyword>
<evidence type="ECO:0000259" key="11">
    <source>
        <dbReference type="PROSITE" id="PS50109"/>
    </source>
</evidence>
<dbReference type="Pfam" id="PF02518">
    <property type="entry name" value="HATPase_c"/>
    <property type="match status" value="1"/>
</dbReference>
<dbReference type="SUPFAM" id="SSF47384">
    <property type="entry name" value="Homodimeric domain of signal transducing histidine kinase"/>
    <property type="match status" value="1"/>
</dbReference>
<dbReference type="PRINTS" id="PR00344">
    <property type="entry name" value="BCTRLSENSOR"/>
</dbReference>
<dbReference type="InterPro" id="IPR011006">
    <property type="entry name" value="CheY-like_superfamily"/>
</dbReference>
<dbReference type="InterPro" id="IPR036890">
    <property type="entry name" value="HATPase_C_sf"/>
</dbReference>
<dbReference type="InterPro" id="IPR036061">
    <property type="entry name" value="CheW-like_dom_sf"/>
</dbReference>
<dbReference type="PROSITE" id="PS50110">
    <property type="entry name" value="RESPONSE_REGULATORY"/>
    <property type="match status" value="1"/>
</dbReference>
<feature type="compositionally biased region" description="Polar residues" evidence="10">
    <location>
        <begin position="156"/>
        <end position="169"/>
    </location>
</feature>
<dbReference type="InterPro" id="IPR036097">
    <property type="entry name" value="HisK_dim/P_sf"/>
</dbReference>
<feature type="modified residue" description="4-aspartylphosphate" evidence="8">
    <location>
        <position position="1317"/>
    </location>
</feature>
<feature type="compositionally biased region" description="Polar residues" evidence="10">
    <location>
        <begin position="335"/>
        <end position="361"/>
    </location>
</feature>
<feature type="domain" description="CheW-like" evidence="13">
    <location>
        <begin position="1094"/>
        <end position="1239"/>
    </location>
</feature>